<evidence type="ECO:0000256" key="3">
    <source>
        <dbReference type="SAM" id="Coils"/>
    </source>
</evidence>
<evidence type="ECO:0000313" key="4">
    <source>
        <dbReference type="EMBL" id="MEH0098108.1"/>
    </source>
</evidence>
<accession>A0ABU7ZSU2</accession>
<name>A0ABU7ZSU2_9HYPH</name>
<dbReference type="EMBL" id="JBAKBE010000012">
    <property type="protein sequence ID" value="MEH0098108.1"/>
    <property type="molecule type" value="Genomic_DNA"/>
</dbReference>
<keyword evidence="2 3" id="KW-0175">Coiled coil</keyword>
<dbReference type="InterPro" id="IPR050465">
    <property type="entry name" value="UPF0194_transport"/>
</dbReference>
<dbReference type="SUPFAM" id="SSF111369">
    <property type="entry name" value="HlyD-like secretion proteins"/>
    <property type="match status" value="1"/>
</dbReference>
<reference evidence="4 5" key="1">
    <citation type="submission" date="2024-02" db="EMBL/GenBank/DDBJ databases">
        <title>A new putative Pannonibacter species isolated from two cases of bloodstream infections in paediatric patients.</title>
        <authorList>
            <person name="Castellana S."/>
            <person name="De Laurentiis V."/>
            <person name="Grassi M."/>
            <person name="De Leonardis F."/>
            <person name="Mosca A."/>
            <person name="De Carlo C."/>
            <person name="Sparapano E."/>
            <person name="Ronga L."/>
            <person name="Santacroce L."/>
            <person name="Chironna M."/>
            <person name="De Robertis A."/>
            <person name="Bianco A."/>
            <person name="Del Sambro L."/>
            <person name="Capozzi L."/>
            <person name="Parisi A."/>
        </authorList>
    </citation>
    <scope>NUCLEOTIDE SEQUENCE [LARGE SCALE GENOMIC DNA]</scope>
    <source>
        <strain evidence="4 5">Pt2</strain>
    </source>
</reference>
<dbReference type="Gene3D" id="2.40.50.100">
    <property type="match status" value="1"/>
</dbReference>
<comment type="caution">
    <text evidence="4">The sequence shown here is derived from an EMBL/GenBank/DDBJ whole genome shotgun (WGS) entry which is preliminary data.</text>
</comment>
<dbReference type="PANTHER" id="PTHR32347:SF27">
    <property type="entry name" value="RND EFFLUX PUMP MEMBRANE FUSION PROTEIN BARREL-SANDWICH DOMAIN-CONTAINING PROTEIN"/>
    <property type="match status" value="1"/>
</dbReference>
<dbReference type="RefSeq" id="WP_334253309.1">
    <property type="nucleotide sequence ID" value="NZ_JBAKBE010000012.1"/>
</dbReference>
<proteinExistence type="predicted"/>
<sequence length="374" mass="38762">MFLTLLIGGVGGLYFQGPAVRAIFAWTSLEPGAGARQPIALAVDRMPSPERVAKMAKGDVVALGRLQPAGGVVSVALPQGAGDARIDRILVDEGDAVAEGDVLAVLDSLAVFEAALTSAESTLAIRRAVLAQTKVQASATKAEILAQIRGAEASLAAAESELARAGTLLDRGVRTQASLEDAHRAVDMSRAELDRLRASLTRHQPGPDGQQVDIAVATADLAAAEAAVEQARRDLDRARVLAPRDGSIIEVAARAGERPAADGLLRMGETARMEAELEVFQTMVPRVEVGQSVSLTSGVLGSEPLSGVVSRIGTLVGRQNITADDPAANTDARILLVTVALDEASSVRAARYVHLEVIARISAAVDASEEGSGL</sequence>
<dbReference type="Gene3D" id="2.40.30.170">
    <property type="match status" value="1"/>
</dbReference>
<evidence type="ECO:0000256" key="2">
    <source>
        <dbReference type="ARBA" id="ARBA00023054"/>
    </source>
</evidence>
<dbReference type="NCBIfam" id="TIGR02971">
    <property type="entry name" value="heterocyst_DevB"/>
    <property type="match status" value="1"/>
</dbReference>
<evidence type="ECO:0000313" key="5">
    <source>
        <dbReference type="Proteomes" id="UP001380822"/>
    </source>
</evidence>
<gene>
    <name evidence="4" type="ORF">V6L76_17735</name>
</gene>
<feature type="coiled-coil region" evidence="3">
    <location>
        <begin position="141"/>
        <end position="241"/>
    </location>
</feature>
<keyword evidence="5" id="KW-1185">Reference proteome</keyword>
<protein>
    <submittedName>
        <fullName evidence="4">HlyD family efflux transporter periplasmic adaptor subunit</fullName>
    </submittedName>
</protein>
<dbReference type="PANTHER" id="PTHR32347">
    <property type="entry name" value="EFFLUX SYSTEM COMPONENT YKNX-RELATED"/>
    <property type="match status" value="1"/>
</dbReference>
<dbReference type="InterPro" id="IPR014315">
    <property type="entry name" value="ABC_heterocyst_DevB"/>
</dbReference>
<comment type="subcellular location">
    <subcellularLocation>
        <location evidence="1">Cell envelope</location>
    </subcellularLocation>
</comment>
<organism evidence="4 5">
    <name type="scientific">Pannonibacter anstelovis</name>
    <dbReference type="NCBI Taxonomy" id="3121537"/>
    <lineage>
        <taxon>Bacteria</taxon>
        <taxon>Pseudomonadati</taxon>
        <taxon>Pseudomonadota</taxon>
        <taxon>Alphaproteobacteria</taxon>
        <taxon>Hyphomicrobiales</taxon>
        <taxon>Stappiaceae</taxon>
        <taxon>Pannonibacter</taxon>
    </lineage>
</organism>
<evidence type="ECO:0000256" key="1">
    <source>
        <dbReference type="ARBA" id="ARBA00004196"/>
    </source>
</evidence>
<dbReference type="Gene3D" id="1.10.287.470">
    <property type="entry name" value="Helix hairpin bin"/>
    <property type="match status" value="1"/>
</dbReference>
<dbReference type="Proteomes" id="UP001380822">
    <property type="component" value="Unassembled WGS sequence"/>
</dbReference>